<dbReference type="AlphaFoldDB" id="A0A0L0NSB6"/>
<evidence type="ECO:0000313" key="1">
    <source>
        <dbReference type="EMBL" id="KND96924.1"/>
    </source>
</evidence>
<proteinExistence type="predicted"/>
<dbReference type="EMBL" id="LGST01000047">
    <property type="protein sequence ID" value="KND96924.1"/>
    <property type="molecule type" value="Genomic_DNA"/>
</dbReference>
<dbReference type="VEuPathDB" id="FungiDB:QG37_06615"/>
<evidence type="ECO:0000313" key="2">
    <source>
        <dbReference type="Proteomes" id="UP000037122"/>
    </source>
</evidence>
<reference evidence="2" key="1">
    <citation type="journal article" date="2015" name="BMC Genomics">
        <title>Draft genome of a commonly misdiagnosed multidrug resistant pathogen Candida auris.</title>
        <authorList>
            <person name="Chatterjee S."/>
            <person name="Alampalli S.V."/>
            <person name="Nageshan R.K."/>
            <person name="Chettiar S.T."/>
            <person name="Joshi S."/>
            <person name="Tatu U.S."/>
        </authorList>
    </citation>
    <scope>NUCLEOTIDE SEQUENCE [LARGE SCALE GENOMIC DNA]</scope>
    <source>
        <strain evidence="2">6684</strain>
    </source>
</reference>
<organism evidence="1 2">
    <name type="scientific">Candidozyma auris</name>
    <name type="common">Yeast</name>
    <name type="synonym">Candida auris</name>
    <dbReference type="NCBI Taxonomy" id="498019"/>
    <lineage>
        <taxon>Eukaryota</taxon>
        <taxon>Fungi</taxon>
        <taxon>Dikarya</taxon>
        <taxon>Ascomycota</taxon>
        <taxon>Saccharomycotina</taxon>
        <taxon>Pichiomycetes</taxon>
        <taxon>Metschnikowiaceae</taxon>
        <taxon>Candidozyma</taxon>
    </lineage>
</organism>
<name>A0A0L0NSB6_CANAR</name>
<dbReference type="Proteomes" id="UP000037122">
    <property type="component" value="Unassembled WGS sequence"/>
</dbReference>
<accession>A0A0L0NSB6</accession>
<sequence length="40" mass="4338">MICLGRGRFFMAISVAKLIVGVSVEVTERLMVMIPAGVWG</sequence>
<protein>
    <submittedName>
        <fullName evidence="1">Uncharacterized protein</fullName>
    </submittedName>
</protein>
<gene>
    <name evidence="1" type="ORF">QG37_06615</name>
</gene>
<comment type="caution">
    <text evidence="1">The sequence shown here is derived from an EMBL/GenBank/DDBJ whole genome shotgun (WGS) entry which is preliminary data.</text>
</comment>